<gene>
    <name evidence="3" type="ORF">A2Z86_06130</name>
</gene>
<dbReference type="AlphaFoldDB" id="A0A1F5YDE9"/>
<comment type="caution">
    <text evidence="3">The sequence shown here is derived from an EMBL/GenBank/DDBJ whole genome shotgun (WGS) entry which is preliminary data.</text>
</comment>
<dbReference type="Proteomes" id="UP000176992">
    <property type="component" value="Unassembled WGS sequence"/>
</dbReference>
<evidence type="ECO:0000259" key="2">
    <source>
        <dbReference type="Pfam" id="PF05168"/>
    </source>
</evidence>
<comment type="similarity">
    <text evidence="1">Belongs to the UPF0332 family.</text>
</comment>
<proteinExistence type="inferred from homology"/>
<dbReference type="InterPro" id="IPR007842">
    <property type="entry name" value="HEPN_dom"/>
</dbReference>
<reference evidence="3 4" key="1">
    <citation type="journal article" date="2016" name="Nat. Commun.">
        <title>Thousands of microbial genomes shed light on interconnected biogeochemical processes in an aquifer system.</title>
        <authorList>
            <person name="Anantharaman K."/>
            <person name="Brown C.T."/>
            <person name="Hug L.A."/>
            <person name="Sharon I."/>
            <person name="Castelle C.J."/>
            <person name="Probst A.J."/>
            <person name="Thomas B.C."/>
            <person name="Singh A."/>
            <person name="Wilkins M.J."/>
            <person name="Karaoz U."/>
            <person name="Brodie E.L."/>
            <person name="Williams K.H."/>
            <person name="Hubbard S.S."/>
            <person name="Banfield J.F."/>
        </authorList>
    </citation>
    <scope>NUCLEOTIDE SEQUENCE [LARGE SCALE GENOMIC DNA]</scope>
</reference>
<accession>A0A1F5YDE9</accession>
<dbReference type="InterPro" id="IPR052226">
    <property type="entry name" value="UPF0332_toxin"/>
</dbReference>
<dbReference type="PANTHER" id="PTHR36565">
    <property type="entry name" value="UPF0332 PROTEIN TM_1000"/>
    <property type="match status" value="1"/>
</dbReference>
<feature type="domain" description="HEPN" evidence="2">
    <location>
        <begin position="10"/>
        <end position="125"/>
    </location>
</feature>
<name>A0A1F5YDE9_9BACT</name>
<protein>
    <recommendedName>
        <fullName evidence="2">HEPN domain-containing protein</fullName>
    </recommendedName>
</protein>
<dbReference type="Pfam" id="PF05168">
    <property type="entry name" value="HEPN"/>
    <property type="match status" value="1"/>
</dbReference>
<dbReference type="Gene3D" id="1.20.120.330">
    <property type="entry name" value="Nucleotidyltransferases domain 2"/>
    <property type="match status" value="1"/>
</dbReference>
<organism evidence="3 4">
    <name type="scientific">Candidatus Glassbacteria bacterium GWA2_58_10</name>
    <dbReference type="NCBI Taxonomy" id="1817865"/>
    <lineage>
        <taxon>Bacteria</taxon>
        <taxon>Candidatus Glassiibacteriota</taxon>
    </lineage>
</organism>
<sequence length="157" mass="18412">MKDMFLDLAKYRIQRAFENKADAELLLKNERLSESVNRIYLANFYGVKSLLATKMKDFNKHQKVLNIFQESFILTGEVPREYGQIVDRSYRSRDDSERHEQMQLTRQQAVTLVEESGKFLCFVREYLKQIILSNPRKGGEVPESLEECAELNRNGVQ</sequence>
<evidence type="ECO:0000256" key="1">
    <source>
        <dbReference type="ARBA" id="ARBA00038248"/>
    </source>
</evidence>
<evidence type="ECO:0000313" key="3">
    <source>
        <dbReference type="EMBL" id="OGF98218.1"/>
    </source>
</evidence>
<evidence type="ECO:0000313" key="4">
    <source>
        <dbReference type="Proteomes" id="UP000176992"/>
    </source>
</evidence>
<dbReference type="EMBL" id="MFIV01000149">
    <property type="protein sequence ID" value="OGF98218.1"/>
    <property type="molecule type" value="Genomic_DNA"/>
</dbReference>
<dbReference type="PANTHER" id="PTHR36565:SF1">
    <property type="entry name" value="UPF0332 PROTEIN TM_1000"/>
    <property type="match status" value="1"/>
</dbReference>